<organism evidence="1 2">
    <name type="scientific">Pyrenophora tritici-repentis</name>
    <dbReference type="NCBI Taxonomy" id="45151"/>
    <lineage>
        <taxon>Eukaryota</taxon>
        <taxon>Fungi</taxon>
        <taxon>Dikarya</taxon>
        <taxon>Ascomycota</taxon>
        <taxon>Pezizomycotina</taxon>
        <taxon>Dothideomycetes</taxon>
        <taxon>Pleosporomycetidae</taxon>
        <taxon>Pleosporales</taxon>
        <taxon>Pleosporineae</taxon>
        <taxon>Pleosporaceae</taxon>
        <taxon>Pyrenophora</taxon>
    </lineage>
</organism>
<evidence type="ECO:0000313" key="1">
    <source>
        <dbReference type="EMBL" id="KAI1508691.1"/>
    </source>
</evidence>
<gene>
    <name evidence="1" type="ORF">Ptr86124_012320</name>
</gene>
<keyword evidence="2" id="KW-1185">Reference proteome</keyword>
<dbReference type="OrthoDB" id="3781946at2759"/>
<evidence type="ECO:0000313" key="2">
    <source>
        <dbReference type="Proteomes" id="UP000249757"/>
    </source>
</evidence>
<comment type="caution">
    <text evidence="1">The sequence shown here is derived from an EMBL/GenBank/DDBJ whole genome shotgun (WGS) entry which is preliminary data.</text>
</comment>
<protein>
    <submittedName>
        <fullName evidence="1">Uncharacterized protein</fullName>
    </submittedName>
</protein>
<name>A0A2W1FM96_9PLEO</name>
<dbReference type="EMBL" id="NRDI02000024">
    <property type="protein sequence ID" value="KAI1508691.1"/>
    <property type="molecule type" value="Genomic_DNA"/>
</dbReference>
<dbReference type="AlphaFoldDB" id="A0A2W1FM96"/>
<dbReference type="Proteomes" id="UP000249757">
    <property type="component" value="Unassembled WGS sequence"/>
</dbReference>
<dbReference type="OMA" id="WPPKCRC"/>
<reference evidence="2" key="1">
    <citation type="journal article" date="2022" name="Microb. Genom.">
        <title>A global pangenome for the wheat fungal pathogen Pyrenophora tritici-repentis and prediction of effector protein structural homology.</title>
        <authorList>
            <person name="Moolhuijzen P.M."/>
            <person name="See P.T."/>
            <person name="Shi G."/>
            <person name="Powell H.R."/>
            <person name="Cockram J."/>
            <person name="Jorgensen L.N."/>
            <person name="Benslimane H."/>
            <person name="Strelkov S.E."/>
            <person name="Turner J."/>
            <person name="Liu Z."/>
            <person name="Moffat C.S."/>
        </authorList>
    </citation>
    <scope>NUCLEOTIDE SEQUENCE [LARGE SCALE GENOMIC DNA]</scope>
</reference>
<accession>A0A2W1FM96</accession>
<proteinExistence type="predicted"/>
<sequence length="484" mass="55896">MSDHRQIPRAPHTQINMNFNFNCFASDWQVPVSYEHPFVAHIRKVVLEYRIQSASHFNITIEVAQAMHDKNPPLSSLLHPSFLPYVGFYNFGTAPIIALCRPRALPSGKKQPNMSSNSVEVLLKDKFVPLARFLGRNFPKYKTPVGAEALGQWWQANGKTFNWTGLPTELKERIVQFCMHRSELPPLSKKSMYRTRGPHEVTAHLGSWSALLRVSHQVRAISLRLCLAGSSDLKYDKGLCIFAEGGGDLKNAIRRLTKFPQLLQPNNASITTDEKTSMLINTYKYFPKIYPHLERFATFGHGIRKVCIRLSFIDTMHFFKVETAGFAQYRKPCHIDFEVFERLPRLNQLIIFLPGRNYILTDMPRQQGPPIFGDEPCPRILHRLIYERVAEVLAKYPFVTLLNFMDEIEELRYKTLRKEAMNSLRFSEKDLSELYTEDGGGIELEESVWPGVYKKNVGQVNRAFVFDSFWPPQCRCQVRCKEIF</sequence>